<sequence>MKGITGHKGYLHGLIGLLLFIPLFFSACEDQRIQTVTRTEYEPVYMTEQEFQNAVQLEEPRQLEKPGKIYLYNGYLFVNEINKGVHIIDNRDPSSPSKIGFVNIPANKDIAVKGDRLYADSHSDLVVFDISDMQNAELIVRKEGVFEFSASKHPGYPYQPADPEKGIVVDWKKVEVEETCQGDCYNGHRGIFFDSQTGALSEAGSPSSGGIGGSMARFAITGDYLYAVDDQSLFAFDISSSDPTKVSKNDIGWSIETIFPYEQNLFIGSASAMYIYDISSPGFPEQLSIFPHFTACDPVVAEGDFAYVTLRNSERCPQGVNRLEVIDIQDLVSPQKVNTYQMLNPHGLGIDNGDLFVGEGDKGLRILDATDPANIKQIRHISDIKAMDVIPFDHVLMVTGKDGIVQYDYSDINNLELLSTIPVVKE</sequence>
<evidence type="ECO:0008006" key="3">
    <source>
        <dbReference type="Google" id="ProtNLM"/>
    </source>
</evidence>
<evidence type="ECO:0000313" key="2">
    <source>
        <dbReference type="Proteomes" id="UP001207918"/>
    </source>
</evidence>
<comment type="caution">
    <text evidence="1">The sequence shown here is derived from an EMBL/GenBank/DDBJ whole genome shotgun (WGS) entry which is preliminary data.</text>
</comment>
<proteinExistence type="predicted"/>
<dbReference type="EMBL" id="JAGGJA010000002">
    <property type="protein sequence ID" value="MCW9706115.1"/>
    <property type="molecule type" value="Genomic_DNA"/>
</dbReference>
<gene>
    <name evidence="1" type="ORF">J6I44_04590</name>
</gene>
<dbReference type="Pfam" id="PF08309">
    <property type="entry name" value="LVIVD"/>
    <property type="match status" value="3"/>
</dbReference>
<keyword evidence="2" id="KW-1185">Reference proteome</keyword>
<reference evidence="1 2" key="1">
    <citation type="submission" date="2021-03" db="EMBL/GenBank/DDBJ databases">
        <title>Aliifodinibius sp. nov., a new bacterium isolated from saline soil.</title>
        <authorList>
            <person name="Galisteo C."/>
            <person name="De La Haba R."/>
            <person name="Sanchez-Porro C."/>
            <person name="Ventosa A."/>
        </authorList>
    </citation>
    <scope>NUCLEOTIDE SEQUENCE [LARGE SCALE GENOMIC DNA]</scope>
    <source>
        <strain evidence="1 2">1BSP15-2V2</strain>
    </source>
</reference>
<evidence type="ECO:0000313" key="1">
    <source>
        <dbReference type="EMBL" id="MCW9706115.1"/>
    </source>
</evidence>
<protein>
    <recommendedName>
        <fullName evidence="3">LVIVD repeat-containing protein</fullName>
    </recommendedName>
</protein>
<dbReference type="Proteomes" id="UP001207918">
    <property type="component" value="Unassembled WGS sequence"/>
</dbReference>
<dbReference type="SUPFAM" id="SSF50969">
    <property type="entry name" value="YVTN repeat-like/Quinoprotein amine dehydrogenase"/>
    <property type="match status" value="1"/>
</dbReference>
<dbReference type="InterPro" id="IPR013211">
    <property type="entry name" value="LVIVD"/>
</dbReference>
<name>A0ABT3PJJ2_9BACT</name>
<dbReference type="RefSeq" id="WP_265764812.1">
    <property type="nucleotide sequence ID" value="NZ_JAGGJA010000002.1"/>
</dbReference>
<dbReference type="InterPro" id="IPR011044">
    <property type="entry name" value="Quino_amine_DH_bsu"/>
</dbReference>
<dbReference type="PROSITE" id="PS51257">
    <property type="entry name" value="PROKAR_LIPOPROTEIN"/>
    <property type="match status" value="1"/>
</dbReference>
<accession>A0ABT3PJJ2</accession>
<organism evidence="1 2">
    <name type="scientific">Fodinibius salsisoli</name>
    <dbReference type="NCBI Taxonomy" id="2820877"/>
    <lineage>
        <taxon>Bacteria</taxon>
        <taxon>Pseudomonadati</taxon>
        <taxon>Balneolota</taxon>
        <taxon>Balneolia</taxon>
        <taxon>Balneolales</taxon>
        <taxon>Balneolaceae</taxon>
        <taxon>Fodinibius</taxon>
    </lineage>
</organism>